<dbReference type="PANTHER" id="PTHR21666">
    <property type="entry name" value="PEPTIDASE-RELATED"/>
    <property type="match status" value="1"/>
</dbReference>
<dbReference type="Gene3D" id="2.70.70.10">
    <property type="entry name" value="Glucose Permease (Domain IIA)"/>
    <property type="match status" value="1"/>
</dbReference>
<name>A0A7W3FPS7_9GAMM</name>
<proteinExistence type="predicted"/>
<keyword evidence="4" id="KW-1185">Reference proteome</keyword>
<dbReference type="EMBL" id="JACGXS010000011">
    <property type="protein sequence ID" value="MBA8683410.1"/>
    <property type="molecule type" value="Genomic_DNA"/>
</dbReference>
<feature type="domain" description="M23ase beta-sheet core" evidence="2">
    <location>
        <begin position="78"/>
        <end position="176"/>
    </location>
</feature>
<dbReference type="Pfam" id="PF01551">
    <property type="entry name" value="Peptidase_M23"/>
    <property type="match status" value="1"/>
</dbReference>
<keyword evidence="1" id="KW-0732">Signal</keyword>
<evidence type="ECO:0000313" key="3">
    <source>
        <dbReference type="EMBL" id="MBA8683410.1"/>
    </source>
</evidence>
<feature type="signal peptide" evidence="1">
    <location>
        <begin position="1"/>
        <end position="18"/>
    </location>
</feature>
<sequence length="205" mass="22508">MRRLPCLSLCLLPLLSTASPGSDWRNGWGLAGPDSPARNEAGQRLQDVAYRLPFDERRFSVGQAPQGRFSHRDAENRHAVDFTLPEGTPVLAARAGRVLDLQAGFSGNGLDPQHDRARANYVRIQHPDGSIAVYAHLQHDGVRVRQGQWVEAGQRIALSGNTGYSTAPHLHFAVQIRRGTHLESVPIRIVTARGQLHYMKGDGGD</sequence>
<gene>
    <name evidence="3" type="ORF">H4O11_16545</name>
</gene>
<dbReference type="InterPro" id="IPR050570">
    <property type="entry name" value="Cell_wall_metabolism_enzyme"/>
</dbReference>
<dbReference type="GO" id="GO:0004222">
    <property type="term" value="F:metalloendopeptidase activity"/>
    <property type="evidence" value="ECO:0007669"/>
    <property type="project" value="TreeGrafter"/>
</dbReference>
<dbReference type="CDD" id="cd12797">
    <property type="entry name" value="M23_peptidase"/>
    <property type="match status" value="1"/>
</dbReference>
<dbReference type="AlphaFoldDB" id="A0A7W3FPS7"/>
<comment type="caution">
    <text evidence="3">The sequence shown here is derived from an EMBL/GenBank/DDBJ whole genome shotgun (WGS) entry which is preliminary data.</text>
</comment>
<dbReference type="PANTHER" id="PTHR21666:SF294">
    <property type="entry name" value="PEPTIDASE M23"/>
    <property type="match status" value="1"/>
</dbReference>
<dbReference type="SUPFAM" id="SSF51261">
    <property type="entry name" value="Duplicated hybrid motif"/>
    <property type="match status" value="1"/>
</dbReference>
<accession>A0A7W3FPS7</accession>
<evidence type="ECO:0000259" key="2">
    <source>
        <dbReference type="Pfam" id="PF01551"/>
    </source>
</evidence>
<dbReference type="InterPro" id="IPR016047">
    <property type="entry name" value="M23ase_b-sheet_dom"/>
</dbReference>
<reference evidence="3 4" key="1">
    <citation type="submission" date="2020-08" db="EMBL/GenBank/DDBJ databases">
        <title>Stenotrophomonas tumulicola JCM 30961.</title>
        <authorList>
            <person name="Deng Y."/>
        </authorList>
    </citation>
    <scope>NUCLEOTIDE SEQUENCE [LARGE SCALE GENOMIC DNA]</scope>
    <source>
        <strain evidence="3 4">JCM 30961</strain>
    </source>
</reference>
<protein>
    <submittedName>
        <fullName evidence="3">M23 family metallopeptidase</fullName>
    </submittedName>
</protein>
<dbReference type="Proteomes" id="UP000547058">
    <property type="component" value="Unassembled WGS sequence"/>
</dbReference>
<feature type="chain" id="PRO_5030953523" evidence="1">
    <location>
        <begin position="19"/>
        <end position="205"/>
    </location>
</feature>
<organism evidence="3 4">
    <name type="scientific">Stenotrophomonas tumulicola</name>
    <dbReference type="NCBI Taxonomy" id="1685415"/>
    <lineage>
        <taxon>Bacteria</taxon>
        <taxon>Pseudomonadati</taxon>
        <taxon>Pseudomonadota</taxon>
        <taxon>Gammaproteobacteria</taxon>
        <taxon>Lysobacterales</taxon>
        <taxon>Lysobacteraceae</taxon>
        <taxon>Stenotrophomonas</taxon>
    </lineage>
</organism>
<evidence type="ECO:0000313" key="4">
    <source>
        <dbReference type="Proteomes" id="UP000547058"/>
    </source>
</evidence>
<evidence type="ECO:0000256" key="1">
    <source>
        <dbReference type="SAM" id="SignalP"/>
    </source>
</evidence>
<dbReference type="InterPro" id="IPR011055">
    <property type="entry name" value="Dup_hybrid_motif"/>
</dbReference>